<reference evidence="3 4" key="1">
    <citation type="journal article" date="2016" name="Nat. Commun.">
        <title>Ectomycorrhizal ecology is imprinted in the genome of the dominant symbiotic fungus Cenococcum geophilum.</title>
        <authorList>
            <consortium name="DOE Joint Genome Institute"/>
            <person name="Peter M."/>
            <person name="Kohler A."/>
            <person name="Ohm R.A."/>
            <person name="Kuo A."/>
            <person name="Krutzmann J."/>
            <person name="Morin E."/>
            <person name="Arend M."/>
            <person name="Barry K.W."/>
            <person name="Binder M."/>
            <person name="Choi C."/>
            <person name="Clum A."/>
            <person name="Copeland A."/>
            <person name="Grisel N."/>
            <person name="Haridas S."/>
            <person name="Kipfer T."/>
            <person name="LaButti K."/>
            <person name="Lindquist E."/>
            <person name="Lipzen A."/>
            <person name="Maire R."/>
            <person name="Meier B."/>
            <person name="Mihaltcheva S."/>
            <person name="Molinier V."/>
            <person name="Murat C."/>
            <person name="Poggeler S."/>
            <person name="Quandt C.A."/>
            <person name="Sperisen C."/>
            <person name="Tritt A."/>
            <person name="Tisserant E."/>
            <person name="Crous P.W."/>
            <person name="Henrissat B."/>
            <person name="Nehls U."/>
            <person name="Egli S."/>
            <person name="Spatafora J.W."/>
            <person name="Grigoriev I.V."/>
            <person name="Martin F.M."/>
        </authorList>
    </citation>
    <scope>NUCLEOTIDE SEQUENCE [LARGE SCALE GENOMIC DNA]</scope>
    <source>
        <strain evidence="3 4">CBS 459.81</strain>
    </source>
</reference>
<proteinExistence type="predicted"/>
<accession>A0A8E2E260</accession>
<name>A0A8E2E260_9PEZI</name>
<protein>
    <submittedName>
        <fullName evidence="3">Uncharacterized protein</fullName>
    </submittedName>
</protein>
<feature type="chain" id="PRO_5033984148" evidence="2">
    <location>
        <begin position="23"/>
        <end position="223"/>
    </location>
</feature>
<evidence type="ECO:0000256" key="2">
    <source>
        <dbReference type="SAM" id="SignalP"/>
    </source>
</evidence>
<sequence length="223" mass="24875">MIAINWWAAIVTLASISLPATAAPTRSYCRCVSVDETLPWTKSSAVLDASERFDICSRLGPELEHWRLVDQVGYDAYFADLVEETAWSALSSDELKPLPTGVLMELAARKVVDPYAPPRSAPTERPRERIICRSERAEELSEPESGSSLFYMTVIIIMVVLAFIAECINVAISWFNHVYEAKTAIRLAGGEKDLRAWDAFQKSTFTDGLDANNQLEDNNRLVS</sequence>
<evidence type="ECO:0000313" key="4">
    <source>
        <dbReference type="Proteomes" id="UP000250266"/>
    </source>
</evidence>
<keyword evidence="1" id="KW-1133">Transmembrane helix</keyword>
<feature type="transmembrane region" description="Helical" evidence="1">
    <location>
        <begin position="149"/>
        <end position="172"/>
    </location>
</feature>
<evidence type="ECO:0000313" key="3">
    <source>
        <dbReference type="EMBL" id="OCK75863.1"/>
    </source>
</evidence>
<organism evidence="3 4">
    <name type="scientific">Lepidopterella palustris CBS 459.81</name>
    <dbReference type="NCBI Taxonomy" id="1314670"/>
    <lineage>
        <taxon>Eukaryota</taxon>
        <taxon>Fungi</taxon>
        <taxon>Dikarya</taxon>
        <taxon>Ascomycota</taxon>
        <taxon>Pezizomycotina</taxon>
        <taxon>Dothideomycetes</taxon>
        <taxon>Pleosporomycetidae</taxon>
        <taxon>Mytilinidiales</taxon>
        <taxon>Argynnaceae</taxon>
        <taxon>Lepidopterella</taxon>
    </lineage>
</organism>
<dbReference type="EMBL" id="KV745266">
    <property type="protein sequence ID" value="OCK75863.1"/>
    <property type="molecule type" value="Genomic_DNA"/>
</dbReference>
<keyword evidence="1" id="KW-0472">Membrane</keyword>
<dbReference type="AlphaFoldDB" id="A0A8E2E260"/>
<keyword evidence="1" id="KW-0812">Transmembrane</keyword>
<keyword evidence="2" id="KW-0732">Signal</keyword>
<keyword evidence="4" id="KW-1185">Reference proteome</keyword>
<dbReference type="OrthoDB" id="3936754at2759"/>
<feature type="signal peptide" evidence="2">
    <location>
        <begin position="1"/>
        <end position="22"/>
    </location>
</feature>
<gene>
    <name evidence="3" type="ORF">K432DRAFT_396918</name>
</gene>
<evidence type="ECO:0000256" key="1">
    <source>
        <dbReference type="SAM" id="Phobius"/>
    </source>
</evidence>
<dbReference type="Proteomes" id="UP000250266">
    <property type="component" value="Unassembled WGS sequence"/>
</dbReference>